<dbReference type="PATRIC" id="fig|1538.10.peg.2220"/>
<dbReference type="AlphaFoldDB" id="A0A168Q306"/>
<organism evidence="1 2">
    <name type="scientific">Clostridium ljungdahlii</name>
    <dbReference type="NCBI Taxonomy" id="1538"/>
    <lineage>
        <taxon>Bacteria</taxon>
        <taxon>Bacillati</taxon>
        <taxon>Bacillota</taxon>
        <taxon>Clostridia</taxon>
        <taxon>Eubacteriales</taxon>
        <taxon>Clostridiaceae</taxon>
        <taxon>Clostridium</taxon>
    </lineage>
</organism>
<proteinExistence type="predicted"/>
<dbReference type="OrthoDB" id="1920754at2"/>
<gene>
    <name evidence="1" type="ORF">WY13_01773</name>
</gene>
<dbReference type="Proteomes" id="UP000077407">
    <property type="component" value="Unassembled WGS sequence"/>
</dbReference>
<reference evidence="1 2" key="1">
    <citation type="journal article" date="2015" name="Biotechnol. Bioeng.">
        <title>Genome sequence and phenotypic characterization of Caulobacter segnis.</title>
        <authorList>
            <person name="Patel S."/>
            <person name="Fletcher B."/>
            <person name="Scott D.C."/>
            <person name="Ely B."/>
        </authorList>
    </citation>
    <scope>NUCLEOTIDE SEQUENCE [LARGE SCALE GENOMIC DNA]</scope>
    <source>
        <strain evidence="1 2">ERI-2</strain>
    </source>
</reference>
<evidence type="ECO:0000313" key="2">
    <source>
        <dbReference type="Proteomes" id="UP000077407"/>
    </source>
</evidence>
<comment type="caution">
    <text evidence="1">The sequence shown here is derived from an EMBL/GenBank/DDBJ whole genome shotgun (WGS) entry which is preliminary data.</text>
</comment>
<dbReference type="EMBL" id="LITT01000016">
    <property type="protein sequence ID" value="OAA88578.1"/>
    <property type="molecule type" value="Genomic_DNA"/>
</dbReference>
<accession>A0A168Q306</accession>
<name>A0A168Q306_9CLOT</name>
<evidence type="ECO:0000313" key="1">
    <source>
        <dbReference type="EMBL" id="OAA88578.1"/>
    </source>
</evidence>
<protein>
    <submittedName>
        <fullName evidence="1">Uncharacterized protein</fullName>
    </submittedName>
</protein>
<sequence>MNSQARNNIHKVKESLKSAQQGLQMAADEVENSNIKNQINTQLNQVSTCLDECEKIASGLSQYKNYHS</sequence>
<dbReference type="RefSeq" id="WP_063555278.1">
    <property type="nucleotide sequence ID" value="NZ_LITT01000016.1"/>
</dbReference>